<dbReference type="InterPro" id="IPR003029">
    <property type="entry name" value="S1_domain"/>
</dbReference>
<dbReference type="SUPFAM" id="SSF50249">
    <property type="entry name" value="Nucleic acid-binding proteins"/>
    <property type="match status" value="4"/>
</dbReference>
<dbReference type="PROSITE" id="PS50126">
    <property type="entry name" value="S1"/>
    <property type="match status" value="1"/>
</dbReference>
<evidence type="ECO:0000256" key="5">
    <source>
        <dbReference type="ARBA" id="ARBA00022801"/>
    </source>
</evidence>
<gene>
    <name evidence="8" type="primary">rnr</name>
    <name evidence="11" type="ORF">B0681_09670</name>
</gene>
<keyword evidence="3 8" id="KW-0963">Cytoplasm</keyword>
<dbReference type="GO" id="GO:0003723">
    <property type="term" value="F:RNA binding"/>
    <property type="evidence" value="ECO:0007669"/>
    <property type="project" value="UniProtKB-UniRule"/>
</dbReference>
<dbReference type="CDD" id="cd04471">
    <property type="entry name" value="S1_RNase_R"/>
    <property type="match status" value="1"/>
</dbReference>
<dbReference type="Pfam" id="PF17876">
    <property type="entry name" value="CSD2"/>
    <property type="match status" value="1"/>
</dbReference>
<dbReference type="Pfam" id="PF00773">
    <property type="entry name" value="RNB"/>
    <property type="match status" value="1"/>
</dbReference>
<comment type="catalytic activity">
    <reaction evidence="1 8">
        <text>Exonucleolytic cleavage in the 3'- to 5'-direction to yield nucleoside 5'-phosphates.</text>
        <dbReference type="EC" id="3.1.13.1"/>
    </reaction>
</comment>
<dbReference type="InterPro" id="IPR011129">
    <property type="entry name" value="CSD"/>
</dbReference>
<dbReference type="STRING" id="573983.B0681_09670"/>
<dbReference type="GO" id="GO:0008859">
    <property type="term" value="F:exoribonuclease II activity"/>
    <property type="evidence" value="ECO:0007669"/>
    <property type="project" value="UniProtKB-UniRule"/>
</dbReference>
<feature type="region of interest" description="Disordered" evidence="9">
    <location>
        <begin position="745"/>
        <end position="769"/>
    </location>
</feature>
<keyword evidence="5 8" id="KW-0378">Hydrolase</keyword>
<evidence type="ECO:0000256" key="2">
    <source>
        <dbReference type="ARBA" id="ARBA00004496"/>
    </source>
</evidence>
<dbReference type="PROSITE" id="PS01175">
    <property type="entry name" value="RIBONUCLEASE_II"/>
    <property type="match status" value="1"/>
</dbReference>
<name>A0A1T0CM59_9GAMM</name>
<organism evidence="11 12">
    <name type="scientific">Moraxella porci DSM 25326</name>
    <dbReference type="NCBI Taxonomy" id="573983"/>
    <lineage>
        <taxon>Bacteria</taxon>
        <taxon>Pseudomonadati</taxon>
        <taxon>Pseudomonadota</taxon>
        <taxon>Gammaproteobacteria</taxon>
        <taxon>Moraxellales</taxon>
        <taxon>Moraxellaceae</taxon>
        <taxon>Moraxella</taxon>
    </lineage>
</organism>
<feature type="domain" description="S1 motif" evidence="10">
    <location>
        <begin position="648"/>
        <end position="726"/>
    </location>
</feature>
<evidence type="ECO:0000256" key="7">
    <source>
        <dbReference type="ARBA" id="ARBA00022884"/>
    </source>
</evidence>
<dbReference type="HAMAP" id="MF_01895">
    <property type="entry name" value="RNase_R"/>
    <property type="match status" value="1"/>
</dbReference>
<comment type="function">
    <text evidence="8">3'-5' exoribonuclease that releases 5'-nucleoside monophosphates and is involved in maturation of structured RNAs.</text>
</comment>
<dbReference type="SMART" id="SM00357">
    <property type="entry name" value="CSP"/>
    <property type="match status" value="1"/>
</dbReference>
<protein>
    <recommendedName>
        <fullName evidence="8">Ribonuclease R</fullName>
        <shortName evidence="8">RNase R</shortName>
        <ecNumber evidence="8">3.1.13.1</ecNumber>
    </recommendedName>
</protein>
<evidence type="ECO:0000256" key="4">
    <source>
        <dbReference type="ARBA" id="ARBA00022722"/>
    </source>
</evidence>
<evidence type="ECO:0000256" key="6">
    <source>
        <dbReference type="ARBA" id="ARBA00022839"/>
    </source>
</evidence>
<dbReference type="InterPro" id="IPR011805">
    <property type="entry name" value="RNase_R"/>
</dbReference>
<keyword evidence="12" id="KW-1185">Reference proteome</keyword>
<evidence type="ECO:0000256" key="1">
    <source>
        <dbReference type="ARBA" id="ARBA00001849"/>
    </source>
</evidence>
<dbReference type="InterPro" id="IPR012340">
    <property type="entry name" value="NA-bd_OB-fold"/>
</dbReference>
<evidence type="ECO:0000256" key="8">
    <source>
        <dbReference type="HAMAP-Rule" id="MF_01895"/>
    </source>
</evidence>
<dbReference type="NCBIfam" id="TIGR02063">
    <property type="entry name" value="RNase_R"/>
    <property type="match status" value="1"/>
</dbReference>
<dbReference type="Pfam" id="PF00575">
    <property type="entry name" value="S1"/>
    <property type="match status" value="1"/>
</dbReference>
<dbReference type="EMBL" id="MUYV01000014">
    <property type="protein sequence ID" value="OOS23452.1"/>
    <property type="molecule type" value="Genomic_DNA"/>
</dbReference>
<dbReference type="Pfam" id="PF08206">
    <property type="entry name" value="OB_RNB"/>
    <property type="match status" value="1"/>
</dbReference>
<evidence type="ECO:0000313" key="11">
    <source>
        <dbReference type="EMBL" id="OOS23452.1"/>
    </source>
</evidence>
<dbReference type="InterPro" id="IPR050180">
    <property type="entry name" value="RNR_Ribonuclease"/>
</dbReference>
<comment type="similarity">
    <text evidence="8">Belongs to the RNR ribonuclease family. RNase R subfamily.</text>
</comment>
<dbReference type="InterPro" id="IPR022966">
    <property type="entry name" value="RNase_II/R_CS"/>
</dbReference>
<sequence length="769" mass="85743">MTNKTKKTKWNDPNAAVEATKYQNPIPSRLLILQTVADITNQGNPATQESLAMHFGILDDEDKFFALTNRLKAMLRDSQLERSDGIHFSVAPLPTILTGTVSANPKGFGFVVLPDMPDLFLHEKQMRLVFDGDTVEVVASEYRGKAEARITTVTHRHQLEFIGKLAYDGEGFFVQLSGANAHQPITVSDDNVMAMNAGIGDDVKVAIIDLPTYQEFATGKITELLSNLNDRELIIETTLYNHGIPHEFSKETLKQAASFDEPSDKDFAGRVDLRHLPLVTIDGEDSRDFDDAVYAEKRAGGNFRVVVAIADVSHYVTPRSALDIDAYERGTSVYFPHQVIPMLPEALSNGLCSLNPKVDRLCMVADIKVSRGGKVTGYEFYPAVMHSQARLTYNQVNAYFNDPTNETLPDDLVRNGDVLKSIDTLHQLYQILDARREERGAMAFETAETYIKFGKDGNIVDIVARTRGDAHKLIEEMMLLANTCAANFALKHELPVLYRNHDKPNDEKSARLHEYVKSFGLSFPSESPTHEDYQRIIKATADRPDAVSIHSMLLRSMMQANYSPDNIGHFGLAYDEYSHFTSPIRRYPDLMLHRAIKDKVTAQKPADALYSSLDEAGEQTSLTERRAEEASRDVETWLKCHYMQRHIGDEFTATVATVTSFGLFVTLNELFIEGLIHISGLGNEYFDYDEREQKLIGDKGSKFGLGDSLLIQVAGVNMDLLQIDFKLVEQLSQLGSDGVAKAIDKPKSTAKSGKSGNLGKTKSRRKAKA</sequence>
<dbReference type="PANTHER" id="PTHR23355:SF9">
    <property type="entry name" value="DIS3-LIKE EXONUCLEASE 2"/>
    <property type="match status" value="1"/>
</dbReference>
<keyword evidence="4 8" id="KW-0540">Nuclease</keyword>
<dbReference type="SMART" id="SM00316">
    <property type="entry name" value="S1"/>
    <property type="match status" value="1"/>
</dbReference>
<dbReference type="RefSeq" id="WP_078318521.1">
    <property type="nucleotide sequence ID" value="NZ_MUYV01000014.1"/>
</dbReference>
<comment type="subcellular location">
    <subcellularLocation>
        <location evidence="2 8">Cytoplasm</location>
    </subcellularLocation>
</comment>
<proteinExistence type="inferred from homology"/>
<evidence type="ECO:0000256" key="3">
    <source>
        <dbReference type="ARBA" id="ARBA00022490"/>
    </source>
</evidence>
<dbReference type="Proteomes" id="UP000190683">
    <property type="component" value="Unassembled WGS sequence"/>
</dbReference>
<keyword evidence="6 8" id="KW-0269">Exonuclease</keyword>
<dbReference type="InterPro" id="IPR004476">
    <property type="entry name" value="RNase_II/RNase_R"/>
</dbReference>
<dbReference type="Gene3D" id="2.40.50.140">
    <property type="entry name" value="Nucleic acid-binding proteins"/>
    <property type="match status" value="2"/>
</dbReference>
<comment type="caution">
    <text evidence="11">The sequence shown here is derived from an EMBL/GenBank/DDBJ whole genome shotgun (WGS) entry which is preliminary data.</text>
</comment>
<dbReference type="InterPro" id="IPR013223">
    <property type="entry name" value="RNase_B_OB_dom"/>
</dbReference>
<reference evidence="11 12" key="1">
    <citation type="submission" date="2017-02" db="EMBL/GenBank/DDBJ databases">
        <title>Draft genome sequence of Moraxella porci CCUG 54912T type strain.</title>
        <authorList>
            <person name="Salva-Serra F."/>
            <person name="Engstrom-Jakobsson H."/>
            <person name="Thorell K."/>
            <person name="Jaen-Luchoro D."/>
            <person name="Gonzales-Siles L."/>
            <person name="Karlsson R."/>
            <person name="Yazdan S."/>
            <person name="Boulund F."/>
            <person name="Johnning A."/>
            <person name="Engstrand L."/>
            <person name="Kristiansson E."/>
            <person name="Moore E."/>
        </authorList>
    </citation>
    <scope>NUCLEOTIDE SEQUENCE [LARGE SCALE GENOMIC DNA]</scope>
    <source>
        <strain evidence="11 12">CCUG 54912</strain>
    </source>
</reference>
<dbReference type="SMART" id="SM00955">
    <property type="entry name" value="RNB"/>
    <property type="match status" value="1"/>
</dbReference>
<evidence type="ECO:0000313" key="12">
    <source>
        <dbReference type="Proteomes" id="UP000190683"/>
    </source>
</evidence>
<dbReference type="GO" id="GO:0005829">
    <property type="term" value="C:cytosol"/>
    <property type="evidence" value="ECO:0007669"/>
    <property type="project" value="UniProtKB-ARBA"/>
</dbReference>
<accession>A0A1T0CM59</accession>
<evidence type="ECO:0000256" key="9">
    <source>
        <dbReference type="SAM" id="MobiDB-lite"/>
    </source>
</evidence>
<keyword evidence="7 8" id="KW-0694">RNA-binding</keyword>
<dbReference type="GO" id="GO:0006402">
    <property type="term" value="P:mRNA catabolic process"/>
    <property type="evidence" value="ECO:0007669"/>
    <property type="project" value="TreeGrafter"/>
</dbReference>
<evidence type="ECO:0000259" key="10">
    <source>
        <dbReference type="PROSITE" id="PS50126"/>
    </source>
</evidence>
<dbReference type="EC" id="3.1.13.1" evidence="8"/>
<dbReference type="NCBIfam" id="TIGR00358">
    <property type="entry name" value="3_prime_RNase"/>
    <property type="match status" value="1"/>
</dbReference>
<dbReference type="InterPro" id="IPR040476">
    <property type="entry name" value="CSD2"/>
</dbReference>
<dbReference type="PANTHER" id="PTHR23355">
    <property type="entry name" value="RIBONUCLEASE"/>
    <property type="match status" value="1"/>
</dbReference>
<dbReference type="AlphaFoldDB" id="A0A1T0CM59"/>
<dbReference type="InterPro" id="IPR001900">
    <property type="entry name" value="RNase_II/R"/>
</dbReference>
<feature type="compositionally biased region" description="Polar residues" evidence="9">
    <location>
        <begin position="749"/>
        <end position="760"/>
    </location>
</feature>